<name>A0A080WPN7_TRIRC</name>
<organism evidence="1 2">
    <name type="scientific">Trichophyton rubrum (strain ATCC MYA-4607 / CBS 118892)</name>
    <name type="common">Athlete's foot fungus</name>
    <dbReference type="NCBI Taxonomy" id="559305"/>
    <lineage>
        <taxon>Eukaryota</taxon>
        <taxon>Fungi</taxon>
        <taxon>Dikarya</taxon>
        <taxon>Ascomycota</taxon>
        <taxon>Pezizomycotina</taxon>
        <taxon>Eurotiomycetes</taxon>
        <taxon>Eurotiomycetidae</taxon>
        <taxon>Onygenales</taxon>
        <taxon>Arthrodermataceae</taxon>
        <taxon>Trichophyton</taxon>
    </lineage>
</organism>
<dbReference type="EMBL" id="GG700654">
    <property type="protein sequence ID" value="KFL62310.1"/>
    <property type="molecule type" value="Genomic_DNA"/>
</dbReference>
<protein>
    <submittedName>
        <fullName evidence="1">Uncharacterized protein</fullName>
    </submittedName>
</protein>
<dbReference type="HOGENOM" id="CLU_2039738_0_0_1"/>
<sequence length="121" mass="13106">MTDGPCPCTAGTRERFFTFIVALGEIGGVIGSSGFSPALAEDEKTVDASVETVYSLSVHVLEVSSEFLDFRKSTTRRLCFLEGRALGWRPALVVRALYPLSGEPRDALLIDDSCKDCRDAA</sequence>
<dbReference type="Proteomes" id="UP000008864">
    <property type="component" value="Unassembled WGS sequence"/>
</dbReference>
<accession>A0A080WPN7</accession>
<dbReference type="VEuPathDB" id="FungiDB:TERG_12401"/>
<reference evidence="2" key="1">
    <citation type="journal article" date="2012" name="MBio">
        <title>Comparative genome analysis of Trichophyton rubrum and related dermatophytes reveals candidate genes involved in infection.</title>
        <authorList>
            <person name="Martinez D.A."/>
            <person name="Oliver B.G."/>
            <person name="Graeser Y."/>
            <person name="Goldberg J.M."/>
            <person name="Li W."/>
            <person name="Martinez-Rossi N.M."/>
            <person name="Monod M."/>
            <person name="Shelest E."/>
            <person name="Barton R.C."/>
            <person name="Birch E."/>
            <person name="Brakhage A.A."/>
            <person name="Chen Z."/>
            <person name="Gurr S.J."/>
            <person name="Heiman D."/>
            <person name="Heitman J."/>
            <person name="Kosti I."/>
            <person name="Rossi A."/>
            <person name="Saif S."/>
            <person name="Samalova M."/>
            <person name="Saunders C.W."/>
            <person name="Shea T."/>
            <person name="Summerbell R.C."/>
            <person name="Xu J."/>
            <person name="Young S."/>
            <person name="Zeng Q."/>
            <person name="Birren B.W."/>
            <person name="Cuomo C.A."/>
            <person name="White T.C."/>
        </authorList>
    </citation>
    <scope>NUCLEOTIDE SEQUENCE [LARGE SCALE GENOMIC DNA]</scope>
    <source>
        <strain evidence="2">ATCC MYA-4607 / CBS 118892</strain>
    </source>
</reference>
<evidence type="ECO:0000313" key="2">
    <source>
        <dbReference type="Proteomes" id="UP000008864"/>
    </source>
</evidence>
<dbReference type="GeneID" id="71777605"/>
<gene>
    <name evidence="1" type="ORF">TERG_12401</name>
</gene>
<dbReference type="AlphaFoldDB" id="A0A080WPN7"/>
<evidence type="ECO:0000313" key="1">
    <source>
        <dbReference type="EMBL" id="KFL62310.1"/>
    </source>
</evidence>
<keyword evidence="2" id="KW-1185">Reference proteome</keyword>
<dbReference type="InParanoid" id="A0A080WPN7"/>
<proteinExistence type="predicted"/>
<dbReference type="RefSeq" id="XP_047606906.1">
    <property type="nucleotide sequence ID" value="XM_047751363.1"/>
</dbReference>